<accession>A0A2U1N768</accession>
<evidence type="ECO:0000256" key="1">
    <source>
        <dbReference type="SAM" id="Phobius"/>
    </source>
</evidence>
<dbReference type="SUPFAM" id="SSF81383">
    <property type="entry name" value="F-box domain"/>
    <property type="match status" value="1"/>
</dbReference>
<name>A0A2U1N768_ARTAN</name>
<evidence type="ECO:0000259" key="3">
    <source>
        <dbReference type="Pfam" id="PF23622"/>
    </source>
</evidence>
<dbReference type="InterPro" id="IPR032675">
    <property type="entry name" value="LRR_dom_sf"/>
</dbReference>
<dbReference type="OrthoDB" id="673865at2759"/>
<gene>
    <name evidence="4" type="ORF">CTI12_AA309770</name>
</gene>
<feature type="domain" description="F-box" evidence="2">
    <location>
        <begin position="93"/>
        <end position="130"/>
    </location>
</feature>
<feature type="domain" description="At1g61320/AtMIF1 LRR" evidence="3">
    <location>
        <begin position="294"/>
        <end position="537"/>
    </location>
</feature>
<dbReference type="InterPro" id="IPR055357">
    <property type="entry name" value="LRR_At1g61320_AtMIF1"/>
</dbReference>
<dbReference type="Pfam" id="PF00646">
    <property type="entry name" value="F-box"/>
    <property type="match status" value="1"/>
</dbReference>
<dbReference type="PANTHER" id="PTHR34145">
    <property type="entry name" value="OS02G0105600 PROTEIN"/>
    <property type="match status" value="1"/>
</dbReference>
<dbReference type="AlphaFoldDB" id="A0A2U1N768"/>
<dbReference type="CDD" id="cd22160">
    <property type="entry name" value="F-box_AtFBL13-like"/>
    <property type="match status" value="1"/>
</dbReference>
<dbReference type="InterPro" id="IPR001810">
    <property type="entry name" value="F-box_dom"/>
</dbReference>
<dbReference type="Gene3D" id="3.80.10.10">
    <property type="entry name" value="Ribonuclease Inhibitor"/>
    <property type="match status" value="1"/>
</dbReference>
<dbReference type="InterPro" id="IPR053772">
    <property type="entry name" value="At1g61320/At1g61330-like"/>
</dbReference>
<dbReference type="PANTHER" id="PTHR34145:SF68">
    <property type="entry name" value="FBD DOMAIN-CONTAINING PROTEIN"/>
    <property type="match status" value="1"/>
</dbReference>
<dbReference type="InterPro" id="IPR053781">
    <property type="entry name" value="F-box_AtFBL13-like"/>
</dbReference>
<sequence length="598" mass="68600">MNQVTYATVTAIAIDKASGRISKLRRCRPSLFSVPMGSGIVLLFIKLMLSITGEELELLSGSKHPADGGEPIIIDDLHFVKEHPGVSVQKDFISQMSDDILVMILSLLPMKEAVVISILSTRWRFLWCNLIQLNFDGTETLERDKYINQVNSVIKTYNHLKVQDFRIRFDLDYNYSKCINNWLQFAADKKIEMLELNLKKTPNLETLSVHGSDHLTLIDVGGRYLKLKYFEVVQCGSVESIQLYDFGLESFAYEGRAIELRLTDLPKLQKLELNLEKHNRIIYDLRLQSFNDILGKMVCLNKLILKSVDVRQELLFEVLATSPNLETLSVHGLDHLTHIDVGGRYLKLKHFEVVQCGSVESIQLYDFGLESFAYEGRAIELRFTDLPKLKELEINEKHALLENNVLGQISSGALYLQVLCLELSRLEENFKLDSVPELPNVKILRLTFGVKNDCLLELASITNACPRLETFTVEQLYSATEELRKKIRRVVTRPHENLKLFQFLGYHSQVRDLELVMHIIYHMVSLEKIVVGPVRSKITRWHHLDRSIAKLQLEPMVPSDVELYESLELETRLSHSSRAVVRLQKNHSTETAFPPVLM</sequence>
<dbReference type="InterPro" id="IPR036047">
    <property type="entry name" value="F-box-like_dom_sf"/>
</dbReference>
<dbReference type="Pfam" id="PF23622">
    <property type="entry name" value="LRR_At1g61320_AtMIF1"/>
    <property type="match status" value="1"/>
</dbReference>
<keyword evidence="5" id="KW-1185">Reference proteome</keyword>
<reference evidence="4 5" key="1">
    <citation type="journal article" date="2018" name="Mol. Plant">
        <title>The genome of Artemisia annua provides insight into the evolution of Asteraceae family and artemisinin biosynthesis.</title>
        <authorList>
            <person name="Shen Q."/>
            <person name="Zhang L."/>
            <person name="Liao Z."/>
            <person name="Wang S."/>
            <person name="Yan T."/>
            <person name="Shi P."/>
            <person name="Liu M."/>
            <person name="Fu X."/>
            <person name="Pan Q."/>
            <person name="Wang Y."/>
            <person name="Lv Z."/>
            <person name="Lu X."/>
            <person name="Zhang F."/>
            <person name="Jiang W."/>
            <person name="Ma Y."/>
            <person name="Chen M."/>
            <person name="Hao X."/>
            <person name="Li L."/>
            <person name="Tang Y."/>
            <person name="Lv G."/>
            <person name="Zhou Y."/>
            <person name="Sun X."/>
            <person name="Brodelius P.E."/>
            <person name="Rose J.K.C."/>
            <person name="Tang K."/>
        </authorList>
    </citation>
    <scope>NUCLEOTIDE SEQUENCE [LARGE SCALE GENOMIC DNA]</scope>
    <source>
        <strain evidence="5">cv. Huhao1</strain>
        <tissue evidence="4">Leaf</tissue>
    </source>
</reference>
<evidence type="ECO:0000313" key="5">
    <source>
        <dbReference type="Proteomes" id="UP000245207"/>
    </source>
</evidence>
<evidence type="ECO:0000259" key="2">
    <source>
        <dbReference type="Pfam" id="PF00646"/>
    </source>
</evidence>
<proteinExistence type="predicted"/>
<keyword evidence="1" id="KW-0812">Transmembrane</keyword>
<keyword evidence="1" id="KW-1133">Transmembrane helix</keyword>
<feature type="transmembrane region" description="Helical" evidence="1">
    <location>
        <begin position="30"/>
        <end position="49"/>
    </location>
</feature>
<dbReference type="SUPFAM" id="SSF52047">
    <property type="entry name" value="RNI-like"/>
    <property type="match status" value="1"/>
</dbReference>
<evidence type="ECO:0000313" key="4">
    <source>
        <dbReference type="EMBL" id="PWA69332.1"/>
    </source>
</evidence>
<comment type="caution">
    <text evidence="4">The sequence shown here is derived from an EMBL/GenBank/DDBJ whole genome shotgun (WGS) entry which is preliminary data.</text>
</comment>
<dbReference type="STRING" id="35608.A0A2U1N768"/>
<organism evidence="4 5">
    <name type="scientific">Artemisia annua</name>
    <name type="common">Sweet wormwood</name>
    <dbReference type="NCBI Taxonomy" id="35608"/>
    <lineage>
        <taxon>Eukaryota</taxon>
        <taxon>Viridiplantae</taxon>
        <taxon>Streptophyta</taxon>
        <taxon>Embryophyta</taxon>
        <taxon>Tracheophyta</taxon>
        <taxon>Spermatophyta</taxon>
        <taxon>Magnoliopsida</taxon>
        <taxon>eudicotyledons</taxon>
        <taxon>Gunneridae</taxon>
        <taxon>Pentapetalae</taxon>
        <taxon>asterids</taxon>
        <taxon>campanulids</taxon>
        <taxon>Asterales</taxon>
        <taxon>Asteraceae</taxon>
        <taxon>Asteroideae</taxon>
        <taxon>Anthemideae</taxon>
        <taxon>Artemisiinae</taxon>
        <taxon>Artemisia</taxon>
    </lineage>
</organism>
<keyword evidence="1" id="KW-0472">Membrane</keyword>
<protein>
    <submittedName>
        <fullName evidence="4">FBD-like protein</fullName>
    </submittedName>
</protein>
<dbReference type="Proteomes" id="UP000245207">
    <property type="component" value="Unassembled WGS sequence"/>
</dbReference>
<dbReference type="EMBL" id="PKPP01003463">
    <property type="protein sequence ID" value="PWA69332.1"/>
    <property type="molecule type" value="Genomic_DNA"/>
</dbReference>